<gene>
    <name evidence="1" type="ORF">AFUS01_LOCUS6268</name>
</gene>
<protein>
    <submittedName>
        <fullName evidence="1">Uncharacterized protein</fullName>
    </submittedName>
</protein>
<dbReference type="EMBL" id="CAJVCH010041162">
    <property type="protein sequence ID" value="CAG7716779.1"/>
    <property type="molecule type" value="Genomic_DNA"/>
</dbReference>
<evidence type="ECO:0000313" key="2">
    <source>
        <dbReference type="Proteomes" id="UP000708208"/>
    </source>
</evidence>
<reference evidence="1" key="1">
    <citation type="submission" date="2021-06" db="EMBL/GenBank/DDBJ databases">
        <authorList>
            <person name="Hodson N. C."/>
            <person name="Mongue J. A."/>
            <person name="Jaron S. K."/>
        </authorList>
    </citation>
    <scope>NUCLEOTIDE SEQUENCE</scope>
</reference>
<dbReference type="AlphaFoldDB" id="A0A8J2NW17"/>
<keyword evidence="2" id="KW-1185">Reference proteome</keyword>
<dbReference type="Proteomes" id="UP000708208">
    <property type="component" value="Unassembled WGS sequence"/>
</dbReference>
<name>A0A8J2NW17_9HEXA</name>
<accession>A0A8J2NW17</accession>
<organism evidence="1 2">
    <name type="scientific">Allacma fusca</name>
    <dbReference type="NCBI Taxonomy" id="39272"/>
    <lineage>
        <taxon>Eukaryota</taxon>
        <taxon>Metazoa</taxon>
        <taxon>Ecdysozoa</taxon>
        <taxon>Arthropoda</taxon>
        <taxon>Hexapoda</taxon>
        <taxon>Collembola</taxon>
        <taxon>Symphypleona</taxon>
        <taxon>Sminthuridae</taxon>
        <taxon>Allacma</taxon>
    </lineage>
</organism>
<comment type="caution">
    <text evidence="1">The sequence shown here is derived from an EMBL/GenBank/DDBJ whole genome shotgun (WGS) entry which is preliminary data.</text>
</comment>
<evidence type="ECO:0000313" key="1">
    <source>
        <dbReference type="EMBL" id="CAG7716779.1"/>
    </source>
</evidence>
<proteinExistence type="predicted"/>
<sequence length="114" mass="13038">MNLLKICMKLLELVKTKYPSADARLNENEEVTLKSIIGFTIAWTKDGGFEEDEGLEYSDLSVFEEDIPGEYYDFDYESTCNQSSGQSSGQDCDDLQIEDDKEPFDFIYMKTAVE</sequence>